<dbReference type="Proteomes" id="UP000003287">
    <property type="component" value="Unassembled WGS sequence"/>
</dbReference>
<protein>
    <submittedName>
        <fullName evidence="2">Conserved domain protein</fullName>
    </submittedName>
</protein>
<reference evidence="2 3" key="1">
    <citation type="submission" date="2011-06" db="EMBL/GenBank/DDBJ databases">
        <authorList>
            <person name="Harkins D.M."/>
            <person name="Madupu R."/>
            <person name="Durkin A.S."/>
            <person name="Torralba M."/>
            <person name="Methe B."/>
            <person name="Sutton G.G."/>
            <person name="Nelson K.E."/>
        </authorList>
    </citation>
    <scope>NUCLEOTIDE SEQUENCE [LARGE SCALE GENOMIC DNA]</scope>
    <source>
        <strain evidence="2 3">SK1060</strain>
    </source>
</reference>
<dbReference type="EMBL" id="AFUP01000003">
    <property type="protein sequence ID" value="EGV09503.1"/>
    <property type="molecule type" value="Genomic_DNA"/>
</dbReference>
<keyword evidence="1" id="KW-0472">Membrane</keyword>
<accession>F9P620</accession>
<keyword evidence="1" id="KW-1133">Transmembrane helix</keyword>
<sequence>MKRYSLLIQLVIYVFVIILVLLGIVGGLYYQTSSAAIRQTTEQTTRNTIQQSGQFITSYLQKLKETTSSLAESDKVKAYAQKPDVDNAEQLRQLMGMILKTDSDLVSAVLVTKMAISSQLIPI</sequence>
<evidence type="ECO:0000313" key="3">
    <source>
        <dbReference type="Proteomes" id="UP000003287"/>
    </source>
</evidence>
<evidence type="ECO:0000256" key="1">
    <source>
        <dbReference type="SAM" id="Phobius"/>
    </source>
</evidence>
<feature type="transmembrane region" description="Helical" evidence="1">
    <location>
        <begin position="6"/>
        <end position="30"/>
    </location>
</feature>
<evidence type="ECO:0000313" key="2">
    <source>
        <dbReference type="EMBL" id="EGV09503.1"/>
    </source>
</evidence>
<gene>
    <name evidence="2" type="ORF">HMPREF1042_0915</name>
</gene>
<dbReference type="AlphaFoldDB" id="F9P620"/>
<keyword evidence="1" id="KW-0812">Transmembrane</keyword>
<dbReference type="eggNOG" id="COG2972">
    <property type="taxonomic scope" value="Bacteria"/>
</dbReference>
<name>F9P620_STRCV</name>
<organism evidence="2 3">
    <name type="scientific">Streptococcus constellatus subsp. pharyngis SK1060 = CCUG 46377</name>
    <dbReference type="NCBI Taxonomy" id="1035184"/>
    <lineage>
        <taxon>Bacteria</taxon>
        <taxon>Bacillati</taxon>
        <taxon>Bacillota</taxon>
        <taxon>Bacilli</taxon>
        <taxon>Lactobacillales</taxon>
        <taxon>Streptococcaceae</taxon>
        <taxon>Streptococcus</taxon>
        <taxon>Streptococcus anginosus group</taxon>
    </lineage>
</organism>
<proteinExistence type="predicted"/>